<keyword evidence="1" id="KW-0812">Transmembrane</keyword>
<dbReference type="Proteomes" id="UP000232806">
    <property type="component" value="Chromosome"/>
</dbReference>
<sequence>MVKKLGLDKKGQASAELLFITFIFLIVIGGILTLINSEMNQTQTGELGKARALGEKMAGAINAVNVAGSGYSVNFTIPANVTNPASVIIINSTTQSVDMIYNDNKVSIKVIPKNLATFTTTTSTTTDKIINIKNQDGNIVFS</sequence>
<protein>
    <recommendedName>
        <fullName evidence="8">Class III signal peptide-containing protein</fullName>
    </recommendedName>
</protein>
<proteinExistence type="predicted"/>
<dbReference type="EMBL" id="JABBYL010000038">
    <property type="protein sequence ID" value="NMO10286.1"/>
    <property type="molecule type" value="Genomic_DNA"/>
</dbReference>
<dbReference type="AlphaFoldDB" id="A0A2H4VEJ3"/>
<evidence type="ECO:0000256" key="1">
    <source>
        <dbReference type="SAM" id="Phobius"/>
    </source>
</evidence>
<evidence type="ECO:0000313" key="2">
    <source>
        <dbReference type="EMBL" id="AUB56518.1"/>
    </source>
</evidence>
<evidence type="ECO:0000313" key="4">
    <source>
        <dbReference type="EMBL" id="NMO10286.1"/>
    </source>
</evidence>
<dbReference type="EMBL" id="CP017768">
    <property type="protein sequence ID" value="AUB59616.1"/>
    <property type="molecule type" value="Genomic_DNA"/>
</dbReference>
<evidence type="ECO:0000313" key="6">
    <source>
        <dbReference type="Proteomes" id="UP000232806"/>
    </source>
</evidence>
<reference evidence="5 6" key="1">
    <citation type="submission" date="2016-10" db="EMBL/GenBank/DDBJ databases">
        <title>Comparative genomics between deep and shallow subseafloor isolates.</title>
        <authorList>
            <person name="Ishii S."/>
            <person name="Miller J.R."/>
            <person name="Sutton G."/>
            <person name="Suzuki S."/>
            <person name="Methe B."/>
            <person name="Inagaki F."/>
            <person name="Imachi H."/>
        </authorList>
    </citation>
    <scope>NUCLEOTIDE SEQUENCE [LARGE SCALE GENOMIC DNA]</scope>
    <source>
        <strain evidence="3 5">A8p</strain>
        <strain evidence="2 6">MO-MB1</strain>
    </source>
</reference>
<reference evidence="4 7" key="2">
    <citation type="submission" date="2020-04" db="EMBL/GenBank/DDBJ databases">
        <title>Draft genome of Methanobacterium subterraneum isolated from animal feces.</title>
        <authorList>
            <person name="Ouboter H.T."/>
            <person name="Berger S."/>
            <person name="Gungor E."/>
            <person name="Jetten M.S.M."/>
            <person name="Welte C.U."/>
        </authorList>
    </citation>
    <scope>NUCLEOTIDE SEQUENCE [LARGE SCALE GENOMIC DNA]</scope>
    <source>
        <strain evidence="4">HO_2020</strain>
    </source>
</reference>
<evidence type="ECO:0008006" key="8">
    <source>
        <dbReference type="Google" id="ProtNLM"/>
    </source>
</evidence>
<organism evidence="2 6">
    <name type="scientific">Methanobacterium subterraneum</name>
    <dbReference type="NCBI Taxonomy" id="59277"/>
    <lineage>
        <taxon>Archaea</taxon>
        <taxon>Methanobacteriati</taxon>
        <taxon>Methanobacteriota</taxon>
        <taxon>Methanomada group</taxon>
        <taxon>Methanobacteria</taxon>
        <taxon>Methanobacteriales</taxon>
        <taxon>Methanobacteriaceae</taxon>
        <taxon>Methanobacterium</taxon>
    </lineage>
</organism>
<dbReference type="Proteomes" id="UP000591058">
    <property type="component" value="Unassembled WGS sequence"/>
</dbReference>
<evidence type="ECO:0000313" key="5">
    <source>
        <dbReference type="Proteomes" id="UP000232631"/>
    </source>
</evidence>
<dbReference type="EMBL" id="CP017766">
    <property type="protein sequence ID" value="AUB56518.1"/>
    <property type="molecule type" value="Genomic_DNA"/>
</dbReference>
<dbReference type="Proteomes" id="UP000232631">
    <property type="component" value="Chromosome"/>
</dbReference>
<feature type="transmembrane region" description="Helical" evidence="1">
    <location>
        <begin position="17"/>
        <end position="35"/>
    </location>
</feature>
<gene>
    <name evidence="2" type="ORF">BK007_11165</name>
    <name evidence="3" type="ORF">BK009_02360</name>
    <name evidence="4" type="ORF">HG719_10760</name>
</gene>
<keyword evidence="5" id="KW-1185">Reference proteome</keyword>
<dbReference type="KEGG" id="msub:BK009_02360"/>
<accession>A0A2H4VNI6</accession>
<accession>A0A2H4VEJ3</accession>
<name>A0A2H4VEJ3_9EURY</name>
<evidence type="ECO:0000313" key="3">
    <source>
        <dbReference type="EMBL" id="AUB59616.1"/>
    </source>
</evidence>
<evidence type="ECO:0000313" key="7">
    <source>
        <dbReference type="Proteomes" id="UP000591058"/>
    </source>
</evidence>
<keyword evidence="1" id="KW-1133">Transmembrane helix</keyword>
<dbReference type="OrthoDB" id="81731at2157"/>
<keyword evidence="1" id="KW-0472">Membrane</keyword>